<gene>
    <name evidence="2" type="ORF">AL504_30690</name>
</gene>
<sequence>MIDLEKKSTQARFAQLVGVTQPVISGLLMRGVLTSGDTLGNWLLAYCGNLRDAAAGRNRDPDTAGLDPTEEKARLNAAQADKVEMENAERRGELAPVSVLEEVLVRAGTKVAATFDAIPGVLKRRLPNLTDADLTIVRRELAKARNAVAALSLEDIESEDDNEGE</sequence>
<feature type="region of interest" description="Disordered" evidence="1">
    <location>
        <begin position="56"/>
        <end position="78"/>
    </location>
</feature>
<proteinExistence type="predicted"/>
<dbReference type="RefSeq" id="WP_061074211.1">
    <property type="nucleotide sequence ID" value="NZ_CP014060.2"/>
</dbReference>
<name>A0A0X8P4Z2_ALCXX</name>
<evidence type="ECO:0000313" key="3">
    <source>
        <dbReference type="Proteomes" id="UP000060602"/>
    </source>
</evidence>
<dbReference type="AlphaFoldDB" id="A0A0X8P4Z2"/>
<dbReference type="InterPro" id="IPR010906">
    <property type="entry name" value="Phage_lambda_Nu1_terminase-ssu"/>
</dbReference>
<protein>
    <submittedName>
        <fullName evidence="2">DNA packaging Nu1</fullName>
    </submittedName>
</protein>
<reference evidence="3" key="1">
    <citation type="submission" date="2015-12" db="EMBL/GenBank/DDBJ databases">
        <title>FDA dAtabase for Regulatory Grade micrObial Sequences (FDA-ARGOS): Supporting development and validation of Infectious Disease Dx tests.</title>
        <authorList>
            <person name="Case J."/>
            <person name="Tallon L."/>
            <person name="Sadzewicz L."/>
            <person name="Sengamalay N."/>
            <person name="Ott S."/>
            <person name="Godinez A."/>
            <person name="Nagaraj S."/>
            <person name="Nadendla S."/>
            <person name="Sichtig H."/>
        </authorList>
    </citation>
    <scope>NUCLEOTIDE SEQUENCE [LARGE SCALE GENOMIC DNA]</scope>
    <source>
        <strain evidence="3">FDAARGOS_147</strain>
    </source>
</reference>
<evidence type="ECO:0000256" key="1">
    <source>
        <dbReference type="SAM" id="MobiDB-lite"/>
    </source>
</evidence>
<dbReference type="EMBL" id="CP014060">
    <property type="protein sequence ID" value="AMG39976.1"/>
    <property type="molecule type" value="Genomic_DNA"/>
</dbReference>
<evidence type="ECO:0000313" key="2">
    <source>
        <dbReference type="EMBL" id="AMG39976.1"/>
    </source>
</evidence>
<organism evidence="2 3">
    <name type="scientific">Alcaligenes xylosoxydans xylosoxydans</name>
    <name type="common">Achromobacter xylosoxidans</name>
    <dbReference type="NCBI Taxonomy" id="85698"/>
    <lineage>
        <taxon>Bacteria</taxon>
        <taxon>Pseudomonadati</taxon>
        <taxon>Pseudomonadota</taxon>
        <taxon>Betaproteobacteria</taxon>
        <taxon>Burkholderiales</taxon>
        <taxon>Alcaligenaceae</taxon>
        <taxon>Achromobacter</taxon>
    </lineage>
</organism>
<dbReference type="Pfam" id="PF07471">
    <property type="entry name" value="Phage_Nu1"/>
    <property type="match status" value="1"/>
</dbReference>
<accession>A0A0X8P4Z2</accession>
<dbReference type="Proteomes" id="UP000060602">
    <property type="component" value="Chromosome"/>
</dbReference>